<dbReference type="PROSITE" id="PS51257">
    <property type="entry name" value="PROKAR_LIPOPROTEIN"/>
    <property type="match status" value="1"/>
</dbReference>
<evidence type="ECO:0000313" key="2">
    <source>
        <dbReference type="Proteomes" id="UP001212170"/>
    </source>
</evidence>
<accession>A0ABT4W9V3</accession>
<gene>
    <name evidence="1" type="ORF">NJT12_06915</name>
</gene>
<keyword evidence="2" id="KW-1185">Reference proteome</keyword>
<dbReference type="RefSeq" id="WP_271335157.1">
    <property type="nucleotide sequence ID" value="NZ_JAMZNK010000008.1"/>
</dbReference>
<name>A0ABT4W9V3_9FLAO</name>
<evidence type="ECO:0008006" key="3">
    <source>
        <dbReference type="Google" id="ProtNLM"/>
    </source>
</evidence>
<evidence type="ECO:0000313" key="1">
    <source>
        <dbReference type="EMBL" id="MDA6069345.1"/>
    </source>
</evidence>
<proteinExistence type="predicted"/>
<protein>
    <recommendedName>
        <fullName evidence="3">Lipoprotein</fullName>
    </recommendedName>
</protein>
<dbReference type="Proteomes" id="UP001212170">
    <property type="component" value="Unassembled WGS sequence"/>
</dbReference>
<organism evidence="1 2">
    <name type="scientific">Flavobacterium azizsancarii</name>
    <dbReference type="NCBI Taxonomy" id="2961580"/>
    <lineage>
        <taxon>Bacteria</taxon>
        <taxon>Pseudomonadati</taxon>
        <taxon>Bacteroidota</taxon>
        <taxon>Flavobacteriia</taxon>
        <taxon>Flavobacteriales</taxon>
        <taxon>Flavobacteriaceae</taxon>
        <taxon>Flavobacterium</taxon>
    </lineage>
</organism>
<sequence>MKKLILLMICISFLLSCDQISKSISETFKSGDSLVIKEIVNPASESLGGDKPDVRAIGNSVIEKHTAVETQVHVESENVNFLTNANALEKAEEALRKLPQYAGKEIFVYSIAYFYDNGTINIMLQHPVNPKYVDGYDYRDNKWSDPRPIQLSIRDDVQKRLIPLNKIKFVNVAKLTGIYNKKAQEIEGAKSLTSAYVSIWGNAMQWYPTSISGSREKYSIQFNDDGTLKTFKQD</sequence>
<comment type="caution">
    <text evidence="1">The sequence shown here is derived from an EMBL/GenBank/DDBJ whole genome shotgun (WGS) entry which is preliminary data.</text>
</comment>
<reference evidence="1 2" key="1">
    <citation type="journal article" date="2023" name="Chemosphere">
        <title>Whole genome analysis of Flavobacterium aziz-sancarii sp. nov., isolated from Ardley Island (Antarctica), revealed a rich resistome and bioremediation potential.</title>
        <authorList>
            <person name="Otur C."/>
            <person name="Okay S."/>
            <person name="Kurt-Kizildogan A."/>
        </authorList>
    </citation>
    <scope>NUCLEOTIDE SEQUENCE [LARGE SCALE GENOMIC DNA]</scope>
    <source>
        <strain evidence="1 2">AC</strain>
    </source>
</reference>
<dbReference type="EMBL" id="JAMZNK010000008">
    <property type="protein sequence ID" value="MDA6069345.1"/>
    <property type="molecule type" value="Genomic_DNA"/>
</dbReference>